<dbReference type="CDD" id="cd11607">
    <property type="entry name" value="DENR_C"/>
    <property type="match status" value="1"/>
</dbReference>
<dbReference type="InterPro" id="IPR001950">
    <property type="entry name" value="SUI1"/>
</dbReference>
<evidence type="ECO:0000256" key="3">
    <source>
        <dbReference type="ARBA" id="ARBA00020058"/>
    </source>
</evidence>
<feature type="transmembrane region" description="Helical" evidence="5">
    <location>
        <begin position="445"/>
        <end position="467"/>
    </location>
</feature>
<dbReference type="EMBL" id="JAACJJ010000028">
    <property type="protein sequence ID" value="KAF5321161.1"/>
    <property type="molecule type" value="Genomic_DNA"/>
</dbReference>
<keyword evidence="5" id="KW-0472">Membrane</keyword>
<accession>A0A8H5F2G8</accession>
<feature type="region of interest" description="Disordered" evidence="4">
    <location>
        <begin position="1"/>
        <end position="39"/>
    </location>
</feature>
<dbReference type="InterPro" id="IPR036877">
    <property type="entry name" value="SUI1_dom_sf"/>
</dbReference>
<comment type="similarity">
    <text evidence="1">Belongs to the DENR family.</text>
</comment>
<evidence type="ECO:0000256" key="1">
    <source>
        <dbReference type="ARBA" id="ARBA00007514"/>
    </source>
</evidence>
<gene>
    <name evidence="7" type="ORF">D9619_000731</name>
</gene>
<evidence type="ECO:0000256" key="5">
    <source>
        <dbReference type="SAM" id="Phobius"/>
    </source>
</evidence>
<dbReference type="SUPFAM" id="SSF55159">
    <property type="entry name" value="eIF1-like"/>
    <property type="match status" value="1"/>
</dbReference>
<evidence type="ECO:0000313" key="8">
    <source>
        <dbReference type="Proteomes" id="UP000567179"/>
    </source>
</evidence>
<dbReference type="Pfam" id="PF21023">
    <property type="entry name" value="DENR_N"/>
    <property type="match status" value="1"/>
</dbReference>
<dbReference type="GO" id="GO:0003743">
    <property type="term" value="F:translation initiation factor activity"/>
    <property type="evidence" value="ECO:0007669"/>
    <property type="project" value="InterPro"/>
</dbReference>
<dbReference type="Pfam" id="PF01253">
    <property type="entry name" value="SUI1"/>
    <property type="match status" value="1"/>
</dbReference>
<feature type="transmembrane region" description="Helical" evidence="5">
    <location>
        <begin position="402"/>
        <end position="424"/>
    </location>
</feature>
<keyword evidence="8" id="KW-1185">Reference proteome</keyword>
<dbReference type="PANTHER" id="PTHR12459">
    <property type="entry name" value="TRANSMEMBRANE PROTEIN 135-RELATED"/>
    <property type="match status" value="1"/>
</dbReference>
<dbReference type="PROSITE" id="PS50296">
    <property type="entry name" value="SUI1"/>
    <property type="match status" value="1"/>
</dbReference>
<comment type="caution">
    <text evidence="7">The sequence shown here is derived from an EMBL/GenBank/DDBJ whole genome shotgun (WGS) entry which is preliminary data.</text>
</comment>
<dbReference type="OrthoDB" id="291792at2759"/>
<dbReference type="PANTHER" id="PTHR12459:SF6">
    <property type="entry name" value="GB|AAD46013.1"/>
    <property type="match status" value="1"/>
</dbReference>
<dbReference type="InterPro" id="IPR046447">
    <property type="entry name" value="DENR_C"/>
</dbReference>
<sequence length="799" mass="88419">MASERTGILPTFTLSNADSNGDTASSTPPSIPPTPGEEADGIFFRPKRAMASFENLVAMANHQERLKDARKMIWRDKGQPVVQLDSLEACLAHAMNGGLRSATLAFNIRASINVVLALIRIHRVPRDYRLAMIRHAILGPDTWRFAAMLGTFTSLYKFLINALPILIPAINPRKASQETSTFEEDDESEDLEARLSSTTLEVPLKERRARLSLSKSAQLTLIRKQTRRWHAALAGAIAGGCAILCEKRNRRGVIAQQLFVRGLQGSYNAFSTKRGIHVPHGDVLVFALACGQIVYGFLLRPETLPRSYKAWMSQAAKVPPECVRMNHDLVREGVFNIKDLDQIVRRSDITKANKADLLALRAQFLNPLANANGTPAYFPRYGPCSAVHPALSSCMSVPVDRFFAVSKWMLPIYSALHFIPAILFKRKAFMEDPARMLFRASIGSLRSSAFLGVFIVIYQSIFCYTHYLHKTLTLLRTGVTPTTLLTAPFAKLPQWVIDICISKFSFWLPGLAAGLSLFVEDKRRRGELAMYVLPKGLESAWITLRGKGLVFKTGKWGETLLTILGMAMVMSPPRPADAAAASTSQAPAEPVKEPTQPVKVFYCNVCSFPLEYCEFGSSLTRCKEWLKEENEELYDKFYSEGTHLHILLSALQAKIGTLSLEAQSKLEKETAKKEAKAEAKADAALKKKMASTVTIKRIERTKRKHVTAIHGLEAFSIDLKKAAKQLAGRFATGASVTKNAQGLDEIVVQGDVSDEIYDILENGEGVLKGVPIDNVQIVEDKKKKAGDSVRFSAPSTMYL</sequence>
<dbReference type="Gene3D" id="3.30.780.10">
    <property type="entry name" value="SUI1-like domain"/>
    <property type="match status" value="1"/>
</dbReference>
<keyword evidence="5" id="KW-0812">Transmembrane</keyword>
<reference evidence="7 8" key="1">
    <citation type="journal article" date="2020" name="ISME J.">
        <title>Uncovering the hidden diversity of litter-decomposition mechanisms in mushroom-forming fungi.</title>
        <authorList>
            <person name="Floudas D."/>
            <person name="Bentzer J."/>
            <person name="Ahren D."/>
            <person name="Johansson T."/>
            <person name="Persson P."/>
            <person name="Tunlid A."/>
        </authorList>
    </citation>
    <scope>NUCLEOTIDE SEQUENCE [LARGE SCALE GENOMIC DNA]</scope>
    <source>
        <strain evidence="7 8">CBS 101986</strain>
    </source>
</reference>
<evidence type="ECO:0000256" key="4">
    <source>
        <dbReference type="SAM" id="MobiDB-lite"/>
    </source>
</evidence>
<comment type="subunit">
    <text evidence="2">Interacts with the 40S ribosomal subunit.</text>
</comment>
<dbReference type="NCBIfam" id="TIGR01159">
    <property type="entry name" value="DRP1"/>
    <property type="match status" value="1"/>
</dbReference>
<dbReference type="InterPro" id="IPR026749">
    <property type="entry name" value="Tmem135"/>
</dbReference>
<evidence type="ECO:0000256" key="2">
    <source>
        <dbReference type="ARBA" id="ARBA00011742"/>
    </source>
</evidence>
<name>A0A8H5F2G8_9AGAR</name>
<dbReference type="InterPro" id="IPR048517">
    <property type="entry name" value="DENR_N"/>
</dbReference>
<proteinExistence type="inferred from homology"/>
<feature type="domain" description="SUI1" evidence="6">
    <location>
        <begin position="693"/>
        <end position="764"/>
    </location>
</feature>
<dbReference type="InterPro" id="IPR005873">
    <property type="entry name" value="DENR_eukaryotes"/>
</dbReference>
<dbReference type="Proteomes" id="UP000567179">
    <property type="component" value="Unassembled WGS sequence"/>
</dbReference>
<keyword evidence="5" id="KW-1133">Transmembrane helix</keyword>
<evidence type="ECO:0000313" key="7">
    <source>
        <dbReference type="EMBL" id="KAF5321161.1"/>
    </source>
</evidence>
<dbReference type="AlphaFoldDB" id="A0A8H5F2G8"/>
<organism evidence="7 8">
    <name type="scientific">Psilocybe cf. subviscida</name>
    <dbReference type="NCBI Taxonomy" id="2480587"/>
    <lineage>
        <taxon>Eukaryota</taxon>
        <taxon>Fungi</taxon>
        <taxon>Dikarya</taxon>
        <taxon>Basidiomycota</taxon>
        <taxon>Agaricomycotina</taxon>
        <taxon>Agaricomycetes</taxon>
        <taxon>Agaricomycetidae</taxon>
        <taxon>Agaricales</taxon>
        <taxon>Agaricineae</taxon>
        <taxon>Strophariaceae</taxon>
        <taxon>Psilocybe</taxon>
    </lineage>
</organism>
<evidence type="ECO:0000259" key="6">
    <source>
        <dbReference type="PROSITE" id="PS50296"/>
    </source>
</evidence>
<feature type="compositionally biased region" description="Polar residues" evidence="4">
    <location>
        <begin position="12"/>
        <end position="22"/>
    </location>
</feature>
<protein>
    <recommendedName>
        <fullName evidence="3">Translation machinery-associated protein 22</fullName>
    </recommendedName>
</protein>